<keyword evidence="2" id="KW-1185">Reference proteome</keyword>
<dbReference type="PANTHER" id="PTHR33052">
    <property type="entry name" value="DUF4228 DOMAIN PROTEIN-RELATED"/>
    <property type="match status" value="1"/>
</dbReference>
<sequence>MGTCFSCSVFSESQLLPPTAKVVSVNGNLQEYNVPVFVSQVINCEAASSSSSSSSSPSLFLCNSDFLSYDDYIPVLDSNAQLKANQLYFVLPRSKLQNRLNASDMAALAVKASIAIQNASKKDAYRRKKARISPVLLGNQSLASSYDAHVIKSFEKPQAPQQSPVGFSRSGSVGRLRKYTSRRAKLAVRSFKLRLSTIYEGTVL</sequence>
<comment type="caution">
    <text evidence="1">The sequence shown here is derived from an EMBL/GenBank/DDBJ whole genome shotgun (WGS) entry which is preliminary data.</text>
</comment>
<organism evidence="1 2">
    <name type="scientific">Manihot esculenta</name>
    <name type="common">Cassava</name>
    <name type="synonym">Jatropha manihot</name>
    <dbReference type="NCBI Taxonomy" id="3983"/>
    <lineage>
        <taxon>Eukaryota</taxon>
        <taxon>Viridiplantae</taxon>
        <taxon>Streptophyta</taxon>
        <taxon>Embryophyta</taxon>
        <taxon>Tracheophyta</taxon>
        <taxon>Spermatophyta</taxon>
        <taxon>Magnoliopsida</taxon>
        <taxon>eudicotyledons</taxon>
        <taxon>Gunneridae</taxon>
        <taxon>Pentapetalae</taxon>
        <taxon>rosids</taxon>
        <taxon>fabids</taxon>
        <taxon>Malpighiales</taxon>
        <taxon>Euphorbiaceae</taxon>
        <taxon>Crotonoideae</taxon>
        <taxon>Manihoteae</taxon>
        <taxon>Manihot</taxon>
    </lineage>
</organism>
<name>A0A2C9TZ69_MANES</name>
<dbReference type="Gramene" id="Manes.18G000675.1.v8.1">
    <property type="protein sequence ID" value="Manes.18G000675.1.v8.1.CDS.1"/>
    <property type="gene ID" value="Manes.18G000675.v8.1"/>
</dbReference>
<dbReference type="STRING" id="3983.A0A2C9TZ69"/>
<accession>A0A2C9TZ69</accession>
<dbReference type="AlphaFoldDB" id="A0A2C9TZ69"/>
<gene>
    <name evidence="1" type="ORF">MANES_18G000675v8</name>
</gene>
<dbReference type="EMBL" id="CM004404">
    <property type="protein sequence ID" value="OAY22458.1"/>
    <property type="molecule type" value="Genomic_DNA"/>
</dbReference>
<dbReference type="Proteomes" id="UP000091857">
    <property type="component" value="Chromosome 18"/>
</dbReference>
<proteinExistence type="predicted"/>
<protein>
    <submittedName>
        <fullName evidence="1">Uncharacterized protein</fullName>
    </submittedName>
</protein>
<evidence type="ECO:0000313" key="1">
    <source>
        <dbReference type="EMBL" id="OAY22458.1"/>
    </source>
</evidence>
<reference evidence="2" key="1">
    <citation type="journal article" date="2016" name="Nat. Biotechnol.">
        <title>Sequencing wild and cultivated cassava and related species reveals extensive interspecific hybridization and genetic diversity.</title>
        <authorList>
            <person name="Bredeson J.V."/>
            <person name="Lyons J.B."/>
            <person name="Prochnik S.E."/>
            <person name="Wu G.A."/>
            <person name="Ha C.M."/>
            <person name="Edsinger-Gonzales E."/>
            <person name="Grimwood J."/>
            <person name="Schmutz J."/>
            <person name="Rabbi I.Y."/>
            <person name="Egesi C."/>
            <person name="Nauluvula P."/>
            <person name="Lebot V."/>
            <person name="Ndunguru J."/>
            <person name="Mkamilo G."/>
            <person name="Bart R.S."/>
            <person name="Setter T.L."/>
            <person name="Gleadow R.M."/>
            <person name="Kulakow P."/>
            <person name="Ferguson M.E."/>
            <person name="Rounsley S."/>
            <person name="Rokhsar D.S."/>
        </authorList>
    </citation>
    <scope>NUCLEOTIDE SEQUENCE [LARGE SCALE GENOMIC DNA]</scope>
    <source>
        <strain evidence="2">cv. AM560-2</strain>
    </source>
</reference>
<evidence type="ECO:0000313" key="2">
    <source>
        <dbReference type="Proteomes" id="UP000091857"/>
    </source>
</evidence>
<dbReference type="InterPro" id="IPR025322">
    <property type="entry name" value="PADRE_dom"/>
</dbReference>
<dbReference type="Pfam" id="PF14009">
    <property type="entry name" value="PADRE"/>
    <property type="match status" value="1"/>
</dbReference>